<evidence type="ECO:0000313" key="2">
    <source>
        <dbReference type="Proteomes" id="UP001177943"/>
    </source>
</evidence>
<reference evidence="1" key="1">
    <citation type="submission" date="2023-05" db="EMBL/GenBank/DDBJ databases">
        <title>Comparative genomics of Bacillaceae isolates and their secondary metabolite potential.</title>
        <authorList>
            <person name="Song L."/>
            <person name="Nielsen L.J."/>
            <person name="Mohite O."/>
            <person name="Xu X."/>
            <person name="Weber T."/>
            <person name="Kovacs A.T."/>
        </authorList>
    </citation>
    <scope>NUCLEOTIDE SEQUENCE</scope>
    <source>
        <strain evidence="1">B2_4</strain>
    </source>
</reference>
<proteinExistence type="predicted"/>
<organism evidence="1 2">
    <name type="scientific">Paenibacillus woosongensis</name>
    <dbReference type="NCBI Taxonomy" id="307580"/>
    <lineage>
        <taxon>Bacteria</taxon>
        <taxon>Bacillati</taxon>
        <taxon>Bacillota</taxon>
        <taxon>Bacilli</taxon>
        <taxon>Bacillales</taxon>
        <taxon>Paenibacillaceae</taxon>
        <taxon>Paenibacillus</taxon>
    </lineage>
</organism>
<gene>
    <name evidence="1" type="ORF">QNH46_13290</name>
</gene>
<dbReference type="KEGG" id="pwn:QNH46_13290"/>
<dbReference type="InterPro" id="IPR027417">
    <property type="entry name" value="P-loop_NTPase"/>
</dbReference>
<accession>A0AA95I5G9</accession>
<protein>
    <submittedName>
        <fullName evidence="1">Uncharacterized protein</fullName>
    </submittedName>
</protein>
<dbReference type="SUPFAM" id="SSF52540">
    <property type="entry name" value="P-loop containing nucleoside triphosphate hydrolases"/>
    <property type="match status" value="1"/>
</dbReference>
<dbReference type="EMBL" id="CP126084">
    <property type="protein sequence ID" value="WHX47147.1"/>
    <property type="molecule type" value="Genomic_DNA"/>
</dbReference>
<sequence>MRWIFAGAADKRDLLLYICKVLATSGHRVLLIDATDRGKYRYVIGGISGGKEITEFNGFDVFRAGPEMEEPESWETYDFCLYDVNHLIPAGWHLWSEAGQVVWVASYDRYEIAGSCEFFSRLFEMWPQLSGLKVRPVFTRAMDTYVDERYVMSLMEQLPIDWTEANIRIPFDEINVAVQTENEHSQTLRLNRITRAYKRAIADLISQLAGWEFRTVQKALRKAERSRHE</sequence>
<evidence type="ECO:0000313" key="1">
    <source>
        <dbReference type="EMBL" id="WHX47147.1"/>
    </source>
</evidence>
<dbReference type="AlphaFoldDB" id="A0AA95I5G9"/>
<name>A0AA95I5G9_9BACL</name>
<dbReference type="RefSeq" id="WP_283924745.1">
    <property type="nucleotide sequence ID" value="NZ_CP126084.1"/>
</dbReference>
<dbReference type="Proteomes" id="UP001177943">
    <property type="component" value="Chromosome"/>
</dbReference>